<dbReference type="HOGENOM" id="CLU_666766_0_0_7"/>
<dbReference type="EMBL" id="BX842648">
    <property type="protein sequence ID" value="CAE78855.1"/>
    <property type="molecule type" value="Genomic_DNA"/>
</dbReference>
<dbReference type="Proteomes" id="UP000008080">
    <property type="component" value="Chromosome"/>
</dbReference>
<dbReference type="SUPFAM" id="SSF46565">
    <property type="entry name" value="Chaperone J-domain"/>
    <property type="match status" value="1"/>
</dbReference>
<gene>
    <name evidence="1" type="ordered locus">Bd0912</name>
</gene>
<dbReference type="Gene3D" id="1.10.287.110">
    <property type="entry name" value="DnaJ domain"/>
    <property type="match status" value="1"/>
</dbReference>
<dbReference type="KEGG" id="bba:Bd0912"/>
<dbReference type="STRING" id="264462.Bd0912"/>
<evidence type="ECO:0008006" key="3">
    <source>
        <dbReference type="Google" id="ProtNLM"/>
    </source>
</evidence>
<name>Q6MPE3_BDEBA</name>
<dbReference type="InterPro" id="IPR036869">
    <property type="entry name" value="J_dom_sf"/>
</dbReference>
<evidence type="ECO:0000313" key="2">
    <source>
        <dbReference type="Proteomes" id="UP000008080"/>
    </source>
</evidence>
<organism evidence="1 2">
    <name type="scientific">Bdellovibrio bacteriovorus (strain ATCC 15356 / DSM 50701 / NCIMB 9529 / HD100)</name>
    <dbReference type="NCBI Taxonomy" id="264462"/>
    <lineage>
        <taxon>Bacteria</taxon>
        <taxon>Pseudomonadati</taxon>
        <taxon>Bdellovibrionota</taxon>
        <taxon>Bdellovibrionia</taxon>
        <taxon>Bdellovibrionales</taxon>
        <taxon>Pseudobdellovibrionaceae</taxon>
        <taxon>Bdellovibrio</taxon>
    </lineage>
</organism>
<dbReference type="AlphaFoldDB" id="Q6MPE3"/>
<sequence>MVKGLPLMHHDVSLTDDQNIRKDLFFASSNLLKKIRQLEKDHTDFLLWDQILYQDWYNLTFRDELQAGELLEKRHKVLTTFQVHLKYVANTSNVPLERAYCMLKEEESQYQAGDDVWKFVIDKLRKNRFDTATRSSAVAGEPLPIPEDGPAINFAEIFFKDDSALSGLRRRARSVYHYLNDIDDGMMARHLSVPMAGYQLFKETFQIAMKCGDWKLLGRLWKAADPAYQQRYLRNMPVHLKDFLQQIIAENASEEALEKEQAEAESLLRTTYRKLARLLHPDKQIGVSKEHQDWASIKWQRVQAAYKAQDHDALKRIELLCMAELGQLNDLTTDEIYQSSLVLNEEYEALKRNLKACRKHPAWKFSSRRSYETLKKQARLELEKRFGPLEAEVHMLESLLKMLSAAEKQAVH</sequence>
<keyword evidence="2" id="KW-1185">Reference proteome</keyword>
<accession>Q6MPE3</accession>
<protein>
    <recommendedName>
        <fullName evidence="3">J domain-containing protein</fullName>
    </recommendedName>
</protein>
<reference evidence="1 2" key="1">
    <citation type="journal article" date="2004" name="Science">
        <title>A predator unmasked: life cycle of Bdellovibrio bacteriovorus from a genomic perspective.</title>
        <authorList>
            <person name="Rendulic S."/>
            <person name="Jagtap P."/>
            <person name="Rosinus A."/>
            <person name="Eppinger M."/>
            <person name="Baar C."/>
            <person name="Lanz C."/>
            <person name="Keller H."/>
            <person name="Lambert C."/>
            <person name="Evans K.J."/>
            <person name="Goesmann A."/>
            <person name="Meyer F."/>
            <person name="Sockett R.E."/>
            <person name="Schuster S.C."/>
        </authorList>
    </citation>
    <scope>NUCLEOTIDE SEQUENCE [LARGE SCALE GENOMIC DNA]</scope>
    <source>
        <strain evidence="2">ATCC 15356 / DSM 50701 / NCIMB 9529 / HD100</strain>
    </source>
</reference>
<dbReference type="eggNOG" id="COG0484">
    <property type="taxonomic scope" value="Bacteria"/>
</dbReference>
<evidence type="ECO:0000313" key="1">
    <source>
        <dbReference type="EMBL" id="CAE78855.1"/>
    </source>
</evidence>
<proteinExistence type="predicted"/>